<evidence type="ECO:0000313" key="4">
    <source>
        <dbReference type="Proteomes" id="UP000307756"/>
    </source>
</evidence>
<keyword evidence="2" id="KW-1133">Transmembrane helix</keyword>
<accession>A0A4V6WNF0</accession>
<dbReference type="Proteomes" id="UP000307756">
    <property type="component" value="Unassembled WGS sequence"/>
</dbReference>
<dbReference type="AlphaFoldDB" id="A0A4V6WNF0"/>
<gene>
    <name evidence="3" type="ORF">FA727_09565</name>
</gene>
<name>A0A4V6WNF0_9BACI</name>
<feature type="transmembrane region" description="Helical" evidence="2">
    <location>
        <begin position="46"/>
        <end position="68"/>
    </location>
</feature>
<comment type="caution">
    <text evidence="3">The sequence shown here is derived from an EMBL/GenBank/DDBJ whole genome shotgun (WGS) entry which is preliminary data.</text>
</comment>
<feature type="compositionally biased region" description="Basic and acidic residues" evidence="1">
    <location>
        <begin position="104"/>
        <end position="120"/>
    </location>
</feature>
<dbReference type="OrthoDB" id="2965336at2"/>
<keyword evidence="4" id="KW-1185">Reference proteome</keyword>
<dbReference type="EMBL" id="SWBM01000001">
    <property type="protein sequence ID" value="TKC19760.1"/>
    <property type="molecule type" value="Genomic_DNA"/>
</dbReference>
<reference evidence="3 4" key="1">
    <citation type="journal article" date="2011" name="J. Microbiol.">
        <title>Bacillus kyonggiensis sp. nov., isolated from soil of a lettuce field.</title>
        <authorList>
            <person name="Dong K."/>
            <person name="Lee S."/>
        </authorList>
    </citation>
    <scope>NUCLEOTIDE SEQUENCE [LARGE SCALE GENOMIC DNA]</scope>
    <source>
        <strain evidence="3 4">NB22</strain>
    </source>
</reference>
<keyword evidence="2" id="KW-0812">Transmembrane</keyword>
<evidence type="ECO:0000256" key="2">
    <source>
        <dbReference type="SAM" id="Phobius"/>
    </source>
</evidence>
<protein>
    <submittedName>
        <fullName evidence="3">Uncharacterized protein</fullName>
    </submittedName>
</protein>
<evidence type="ECO:0000313" key="3">
    <source>
        <dbReference type="EMBL" id="TKC19760.1"/>
    </source>
</evidence>
<dbReference type="RefSeq" id="WP_136830662.1">
    <property type="nucleotide sequence ID" value="NZ_SWBM01000001.1"/>
</dbReference>
<organism evidence="3 4">
    <name type="scientific">Robertmurraya kyonggiensis</name>
    <dbReference type="NCBI Taxonomy" id="1037680"/>
    <lineage>
        <taxon>Bacteria</taxon>
        <taxon>Bacillati</taxon>
        <taxon>Bacillota</taxon>
        <taxon>Bacilli</taxon>
        <taxon>Bacillales</taxon>
        <taxon>Bacillaceae</taxon>
        <taxon>Robertmurraya</taxon>
    </lineage>
</organism>
<proteinExistence type="predicted"/>
<keyword evidence="2" id="KW-0472">Membrane</keyword>
<feature type="region of interest" description="Disordered" evidence="1">
    <location>
        <begin position="74"/>
        <end position="120"/>
    </location>
</feature>
<sequence>MKRSEWNDKQLEELLSNMPKIQDHRDPRDIYQNITIKMSKKKQRSWVVPSVATAAAILLFVILVPNVMNWNESTSNSMEERSTASDSAEQPEMAKMTENSEDSAGGKEEAKIFTDKKNDENMQMTSIEEEETYTALYKEDLTDGNVFTYAIPDTQGQNIVPISIVVPKEDGKELFEQYKEIMTSLKEEEWGLSEFYPLKAELSISNESVLNVSVPTDHPYMYGVPGQEAFTETLRELAKTLGLNEVDLFTEEKKGIEFELYGNLPTLDLSNDSNHAYYFHYPEKKPKQLYLVPYSQPYKSIEEAFNAMKENISLGLSASIPQDINIEEIKSAGEDILNLKFDDDSKIANEPSFIHTIEAILLTAKDFDFEKVIIQYNKLDKIGKFNMNEEIEVPVAPNKMEILN</sequence>
<evidence type="ECO:0000256" key="1">
    <source>
        <dbReference type="SAM" id="MobiDB-lite"/>
    </source>
</evidence>